<accession>A0A2H3D8E4</accession>
<reference evidence="3" key="1">
    <citation type="journal article" date="2017" name="Nat. Ecol. Evol.">
        <title>Genome expansion and lineage-specific genetic innovations in the forest pathogenic fungi Armillaria.</title>
        <authorList>
            <person name="Sipos G."/>
            <person name="Prasanna A.N."/>
            <person name="Walter M.C."/>
            <person name="O'Connor E."/>
            <person name="Balint B."/>
            <person name="Krizsan K."/>
            <person name="Kiss B."/>
            <person name="Hess J."/>
            <person name="Varga T."/>
            <person name="Slot J."/>
            <person name="Riley R."/>
            <person name="Boka B."/>
            <person name="Rigling D."/>
            <person name="Barry K."/>
            <person name="Lee J."/>
            <person name="Mihaltcheva S."/>
            <person name="LaButti K."/>
            <person name="Lipzen A."/>
            <person name="Waldron R."/>
            <person name="Moloney N.M."/>
            <person name="Sperisen C."/>
            <person name="Kredics L."/>
            <person name="Vagvoelgyi C."/>
            <person name="Patrignani A."/>
            <person name="Fitzpatrick D."/>
            <person name="Nagy I."/>
            <person name="Doyle S."/>
            <person name="Anderson J.B."/>
            <person name="Grigoriev I.V."/>
            <person name="Gueldener U."/>
            <person name="Muensterkoetter M."/>
            <person name="Nagy L.G."/>
        </authorList>
    </citation>
    <scope>NUCLEOTIDE SEQUENCE [LARGE SCALE GENOMIC DNA]</scope>
    <source>
        <strain evidence="3">Ar21-2</strain>
    </source>
</reference>
<feature type="compositionally biased region" description="Polar residues" evidence="1">
    <location>
        <begin position="47"/>
        <end position="72"/>
    </location>
</feature>
<feature type="compositionally biased region" description="Basic and acidic residues" evidence="1">
    <location>
        <begin position="26"/>
        <end position="38"/>
    </location>
</feature>
<keyword evidence="3" id="KW-1185">Reference proteome</keyword>
<evidence type="ECO:0000256" key="1">
    <source>
        <dbReference type="SAM" id="MobiDB-lite"/>
    </source>
</evidence>
<dbReference type="InParanoid" id="A0A2H3D8E4"/>
<evidence type="ECO:0000313" key="2">
    <source>
        <dbReference type="EMBL" id="PBK84573.1"/>
    </source>
</evidence>
<name>A0A2H3D8E4_ARMGA</name>
<sequence>MAHSIPCNAKAPVNSGQRVNPPKLTPEQKKQAASDAAKREKKGATTARMSNKSKSALDNSQETPTHYNNGGRQNCAVLHPSSVVNGASNTTLNSDAADVTSMEIEIDEDPVAQVARLKAQLAEALEQIKAVTAAGAGAGQENAAKTIQELKKPKGKARDKRQGFILKKAMGLEDDVAMYKEIMARVKTNAIKAGIDFKHKYKNQNKETLRKVFKAVHTLTLELYDSHFYDIQSRTAMPNNTDHKKELAAYLT</sequence>
<dbReference type="AlphaFoldDB" id="A0A2H3D8E4"/>
<feature type="region of interest" description="Disordered" evidence="1">
    <location>
        <begin position="1"/>
        <end position="73"/>
    </location>
</feature>
<evidence type="ECO:0000313" key="3">
    <source>
        <dbReference type="Proteomes" id="UP000217790"/>
    </source>
</evidence>
<dbReference type="OrthoDB" id="3271097at2759"/>
<dbReference type="STRING" id="47427.A0A2H3D8E4"/>
<gene>
    <name evidence="2" type="ORF">ARMGADRAFT_1088337</name>
</gene>
<dbReference type="EMBL" id="KZ293697">
    <property type="protein sequence ID" value="PBK84573.1"/>
    <property type="molecule type" value="Genomic_DNA"/>
</dbReference>
<proteinExistence type="predicted"/>
<protein>
    <submittedName>
        <fullName evidence="2">Uncharacterized protein</fullName>
    </submittedName>
</protein>
<organism evidence="2 3">
    <name type="scientific">Armillaria gallica</name>
    <name type="common">Bulbous honey fungus</name>
    <name type="synonym">Armillaria bulbosa</name>
    <dbReference type="NCBI Taxonomy" id="47427"/>
    <lineage>
        <taxon>Eukaryota</taxon>
        <taxon>Fungi</taxon>
        <taxon>Dikarya</taxon>
        <taxon>Basidiomycota</taxon>
        <taxon>Agaricomycotina</taxon>
        <taxon>Agaricomycetes</taxon>
        <taxon>Agaricomycetidae</taxon>
        <taxon>Agaricales</taxon>
        <taxon>Marasmiineae</taxon>
        <taxon>Physalacriaceae</taxon>
        <taxon>Armillaria</taxon>
    </lineage>
</organism>
<dbReference type="Proteomes" id="UP000217790">
    <property type="component" value="Unassembled WGS sequence"/>
</dbReference>